<keyword evidence="1" id="KW-0614">Plasmid</keyword>
<dbReference type="GO" id="GO:0003824">
    <property type="term" value="F:catalytic activity"/>
    <property type="evidence" value="ECO:0007669"/>
    <property type="project" value="InterPro"/>
</dbReference>
<name>A0A411AML8_CLOPF</name>
<evidence type="ECO:0000313" key="1">
    <source>
        <dbReference type="EMBL" id="QAX89073.1"/>
    </source>
</evidence>
<accession>A0A411AML8</accession>
<dbReference type="RefSeq" id="WP_224385453.1">
    <property type="nucleotide sequence ID" value="NZ_CATNXF010000013.1"/>
</dbReference>
<gene>
    <name evidence="1" type="ORF">pCPNY83906550-1_00058</name>
</gene>
<dbReference type="SUPFAM" id="SSF56209">
    <property type="entry name" value="Nitrile hydratase alpha chain"/>
    <property type="match status" value="1"/>
</dbReference>
<geneLocation type="plasmid" evidence="1">
    <name>pCPNY83906550-1</name>
</geneLocation>
<organism evidence="1">
    <name type="scientific">Clostridium perfringens</name>
    <dbReference type="NCBI Taxonomy" id="1502"/>
    <lineage>
        <taxon>Bacteria</taxon>
        <taxon>Bacillati</taxon>
        <taxon>Bacillota</taxon>
        <taxon>Clostridia</taxon>
        <taxon>Eubacteriales</taxon>
        <taxon>Clostridiaceae</taxon>
        <taxon>Clostridium</taxon>
    </lineage>
</organism>
<protein>
    <submittedName>
        <fullName evidence="1">Uncharacterized protein</fullName>
    </submittedName>
</protein>
<dbReference type="NCBIfam" id="NF038399">
    <property type="entry name" value="NH_RiPP_Os17"/>
    <property type="match status" value="1"/>
</dbReference>
<dbReference type="EMBL" id="MK285071">
    <property type="protein sequence ID" value="QAX89073.1"/>
    <property type="molecule type" value="Genomic_DNA"/>
</dbReference>
<dbReference type="AlphaFoldDB" id="A0A411AML8"/>
<dbReference type="GO" id="GO:0046914">
    <property type="term" value="F:transition metal ion binding"/>
    <property type="evidence" value="ECO:0007669"/>
    <property type="project" value="InterPro"/>
</dbReference>
<reference evidence="1" key="1">
    <citation type="submission" date="2018-12" db="EMBL/GenBank/DDBJ databases">
        <title>Identification of novel toxin homologs and associated mobile genetic elements in Clostridium perfringens.</title>
        <authorList>
            <person name="Moore R.J."/>
            <person name="Lacey J.A."/>
            <person name="Johanesen P.A."/>
            <person name="Lyras D."/>
        </authorList>
    </citation>
    <scope>NUCLEOTIDE SEQUENCE</scope>
    <source>
        <strain evidence="1">NY83906550</strain>
        <plasmid evidence="1">pCPNY83906550-1</plasmid>
    </source>
</reference>
<sequence length="105" mass="11873">MKEMKKNNQLLGSDEGMSGTAIQEIITRAVQDKEFKELLINNADEALKGYELSEMQSILIKSLDEEDFDKLTAENMEEFFAADSAVYTPDMDAQLEIEEATEDDI</sequence>
<dbReference type="InterPro" id="IPR036648">
    <property type="entry name" value="CN_Hdrase_a/SCN_Hdrase_g_sf"/>
</dbReference>
<proteinExistence type="predicted"/>